<protein>
    <submittedName>
        <fullName evidence="2">Uncharacterized protein</fullName>
    </submittedName>
</protein>
<accession>A0A381X1I1</accession>
<reference evidence="2" key="1">
    <citation type="submission" date="2018-05" db="EMBL/GenBank/DDBJ databases">
        <authorList>
            <person name="Lanie J.A."/>
            <person name="Ng W.-L."/>
            <person name="Kazmierczak K.M."/>
            <person name="Andrzejewski T.M."/>
            <person name="Davidsen T.M."/>
            <person name="Wayne K.J."/>
            <person name="Tettelin H."/>
            <person name="Glass J.I."/>
            <person name="Rusch D."/>
            <person name="Podicherti R."/>
            <person name="Tsui H.-C.T."/>
            <person name="Winkler M.E."/>
        </authorList>
    </citation>
    <scope>NUCLEOTIDE SEQUENCE</scope>
</reference>
<sequence>QRRSPVHHRADHRRRRRCPVAGKPRPDQHCTGRGL</sequence>
<feature type="compositionally biased region" description="Basic and acidic residues" evidence="1">
    <location>
        <begin position="24"/>
        <end position="35"/>
    </location>
</feature>
<dbReference type="AlphaFoldDB" id="A0A381X1I1"/>
<feature type="non-terminal residue" evidence="2">
    <location>
        <position position="35"/>
    </location>
</feature>
<feature type="non-terminal residue" evidence="2">
    <location>
        <position position="1"/>
    </location>
</feature>
<name>A0A381X1I1_9ZZZZ</name>
<gene>
    <name evidence="2" type="ORF">METZ01_LOCUS111286</name>
</gene>
<organism evidence="2">
    <name type="scientific">marine metagenome</name>
    <dbReference type="NCBI Taxonomy" id="408172"/>
    <lineage>
        <taxon>unclassified sequences</taxon>
        <taxon>metagenomes</taxon>
        <taxon>ecological metagenomes</taxon>
    </lineage>
</organism>
<evidence type="ECO:0000313" key="2">
    <source>
        <dbReference type="EMBL" id="SVA58432.1"/>
    </source>
</evidence>
<dbReference type="EMBL" id="UINC01013542">
    <property type="protein sequence ID" value="SVA58432.1"/>
    <property type="molecule type" value="Genomic_DNA"/>
</dbReference>
<evidence type="ECO:0000256" key="1">
    <source>
        <dbReference type="SAM" id="MobiDB-lite"/>
    </source>
</evidence>
<proteinExistence type="predicted"/>
<feature type="region of interest" description="Disordered" evidence="1">
    <location>
        <begin position="1"/>
        <end position="35"/>
    </location>
</feature>
<feature type="compositionally biased region" description="Basic residues" evidence="1">
    <location>
        <begin position="1"/>
        <end position="18"/>
    </location>
</feature>